<keyword evidence="2" id="KW-1185">Reference proteome</keyword>
<dbReference type="AlphaFoldDB" id="A0A7W8QKB6"/>
<dbReference type="RefSeq" id="WP_184390959.1">
    <property type="nucleotide sequence ID" value="NZ_JACHDB010000001.1"/>
</dbReference>
<proteinExistence type="predicted"/>
<evidence type="ECO:0000313" key="1">
    <source>
        <dbReference type="EMBL" id="MBB5431355.1"/>
    </source>
</evidence>
<comment type="caution">
    <text evidence="1">The sequence shown here is derived from an EMBL/GenBank/DDBJ whole genome shotgun (WGS) entry which is preliminary data.</text>
</comment>
<protein>
    <submittedName>
        <fullName evidence="1">Uncharacterized protein</fullName>
    </submittedName>
</protein>
<reference evidence="1 2" key="1">
    <citation type="submission" date="2020-08" db="EMBL/GenBank/DDBJ databases">
        <title>Sequencing the genomes of 1000 actinobacteria strains.</title>
        <authorList>
            <person name="Klenk H.-P."/>
        </authorList>
    </citation>
    <scope>NUCLEOTIDE SEQUENCE [LARGE SCALE GENOMIC DNA]</scope>
    <source>
        <strain evidence="1 2">DSM 44551</strain>
    </source>
</reference>
<dbReference type="EMBL" id="JACHDB010000001">
    <property type="protein sequence ID" value="MBB5431355.1"/>
    <property type="molecule type" value="Genomic_DNA"/>
</dbReference>
<organism evidence="1 2">
    <name type="scientific">Nocardiopsis composta</name>
    <dbReference type="NCBI Taxonomy" id="157465"/>
    <lineage>
        <taxon>Bacteria</taxon>
        <taxon>Bacillati</taxon>
        <taxon>Actinomycetota</taxon>
        <taxon>Actinomycetes</taxon>
        <taxon>Streptosporangiales</taxon>
        <taxon>Nocardiopsidaceae</taxon>
        <taxon>Nocardiopsis</taxon>
    </lineage>
</organism>
<dbReference type="Proteomes" id="UP000572635">
    <property type="component" value="Unassembled WGS sequence"/>
</dbReference>
<accession>A0A7W8QKB6</accession>
<gene>
    <name evidence="1" type="ORF">HDA36_001439</name>
</gene>
<sequence length="335" mass="35597">MALEVDSWAVDGGTSSARLARLQLEMATSSGNGVGAVGALEVLPLEVPGGGVRVAPGPFVARGAEAMFQGSYYGHNVGTATVPITPTDSSGPRSDLVVVRVEDPTVDGTPWTHDPSVDPIYYFRVIEDVSAAATVLPPSTTGVALARIDLPASTGTVTAEMITDLRAMIQPRSGRVLRVQRGGSQTGGEWDKAGDFTSDFERWPQHDWTVTIPPWATQVQVLANWDNVFYDPNGGSSGTYDARGLLRIGLLGSQFITTTESAYNFNPTSGTNGYRCSTANRDQIPIPAAMRGETVQVRMYAKGTAGQQGLLVADNYANFSVDLEFLEVPAPEAQL</sequence>
<evidence type="ECO:0000313" key="2">
    <source>
        <dbReference type="Proteomes" id="UP000572635"/>
    </source>
</evidence>
<name>A0A7W8QKB6_9ACTN</name>